<protein>
    <recommendedName>
        <fullName evidence="3">NAD(P)-binding domain-containing protein</fullName>
    </recommendedName>
</protein>
<evidence type="ECO:0000313" key="1">
    <source>
        <dbReference type="EMBL" id="KGQ09800.1"/>
    </source>
</evidence>
<dbReference type="PANTHER" id="PTHR43162:SF1">
    <property type="entry name" value="PRESTALK A DIFFERENTIATION PROTEIN A"/>
    <property type="match status" value="1"/>
</dbReference>
<evidence type="ECO:0008006" key="3">
    <source>
        <dbReference type="Google" id="ProtNLM"/>
    </source>
</evidence>
<proteinExistence type="predicted"/>
<dbReference type="Gene3D" id="3.40.50.720">
    <property type="entry name" value="NAD(P)-binding Rossmann-like Domain"/>
    <property type="match status" value="1"/>
</dbReference>
<dbReference type="OrthoDB" id="419598at2759"/>
<gene>
    <name evidence="1" type="ORF">BBAD15_g4852</name>
</gene>
<reference evidence="1 2" key="1">
    <citation type="submission" date="2012-10" db="EMBL/GenBank/DDBJ databases">
        <title>Genome sequencing and analysis of entomopathogenic fungi Beauveria bassiana D1-5.</title>
        <authorList>
            <person name="Li Q."/>
            <person name="Wang L."/>
            <person name="Zhang Z."/>
            <person name="Wang Q."/>
            <person name="Ren J."/>
            <person name="Wang M."/>
            <person name="Xu W."/>
            <person name="Wang J."/>
            <person name="Lu Y."/>
            <person name="Du Q."/>
            <person name="Sun Z."/>
        </authorList>
    </citation>
    <scope>NUCLEOTIDE SEQUENCE [LARGE SCALE GENOMIC DNA]</scope>
    <source>
        <strain evidence="1 2">D1-5</strain>
    </source>
</reference>
<comment type="caution">
    <text evidence="1">The sequence shown here is derived from an EMBL/GenBank/DDBJ whole genome shotgun (WGS) entry which is preliminary data.</text>
</comment>
<name>A0A0A2VUG9_BEABA</name>
<organism evidence="1 2">
    <name type="scientific">Beauveria bassiana D1-5</name>
    <dbReference type="NCBI Taxonomy" id="1245745"/>
    <lineage>
        <taxon>Eukaryota</taxon>
        <taxon>Fungi</taxon>
        <taxon>Dikarya</taxon>
        <taxon>Ascomycota</taxon>
        <taxon>Pezizomycotina</taxon>
        <taxon>Sordariomycetes</taxon>
        <taxon>Hypocreomycetidae</taxon>
        <taxon>Hypocreales</taxon>
        <taxon>Cordycipitaceae</taxon>
        <taxon>Beauveria</taxon>
    </lineage>
</organism>
<dbReference type="EMBL" id="ANFO01000402">
    <property type="protein sequence ID" value="KGQ09800.1"/>
    <property type="molecule type" value="Genomic_DNA"/>
</dbReference>
<dbReference type="STRING" id="1245745.A0A0A2VUG9"/>
<dbReference type="AlphaFoldDB" id="A0A0A2VUG9"/>
<dbReference type="Proteomes" id="UP000030106">
    <property type="component" value="Unassembled WGS sequence"/>
</dbReference>
<dbReference type="HOGENOM" id="CLU_007383_10_5_1"/>
<dbReference type="PANTHER" id="PTHR43162">
    <property type="match status" value="1"/>
</dbReference>
<dbReference type="InterPro" id="IPR051604">
    <property type="entry name" value="Ergot_Alk_Oxidoreductase"/>
</dbReference>
<evidence type="ECO:0000313" key="2">
    <source>
        <dbReference type="Proteomes" id="UP000030106"/>
    </source>
</evidence>
<sequence>MCTLLTNSVEHSNELMRQLRNVTSLVVQSSISVPRKKNAFSYLCHPRKYPAGEAAIRALLASAQNPHVRAFYRDPSKAPAEFKENSRFTALQADVGSGSGIDFEGSDAVFYIPPPAMDGTDVEVFAKKSSDAIKSAIKASSTDKRLLVLSAIAAQNDHGIGVLRLNHLTDKFLASAADEVTVVRPCLFYHMWADAVRTAKQDSPSFVSTIHPADWRVPMVSVRDLGEWSAKQLLDDSKHPPLQTFKFYGPRLVSPNDVKRDLETIVGKEVSMTTIPPEKQAEFWAELVPQEYVQDFVEYQTCQLPGGVAVPDFVYDEHTVRANTELLEELRELAG</sequence>
<dbReference type="SUPFAM" id="SSF51735">
    <property type="entry name" value="NAD(P)-binding Rossmann-fold domains"/>
    <property type="match status" value="1"/>
</dbReference>
<accession>A0A0A2VUG9</accession>
<dbReference type="eggNOG" id="ENOG502SAYW">
    <property type="taxonomic scope" value="Eukaryota"/>
</dbReference>
<dbReference type="Gene3D" id="3.90.25.10">
    <property type="entry name" value="UDP-galactose 4-epimerase, domain 1"/>
    <property type="match status" value="1"/>
</dbReference>
<dbReference type="InterPro" id="IPR036291">
    <property type="entry name" value="NAD(P)-bd_dom_sf"/>
</dbReference>